<feature type="domain" description="tRNA (32-2'-O)-methyltransferase regulator THADA-like TPR repeats region" evidence="6">
    <location>
        <begin position="249"/>
        <end position="541"/>
    </location>
</feature>
<dbReference type="Pfam" id="PF25150">
    <property type="entry name" value="TPR_Trm732"/>
    <property type="match status" value="1"/>
</dbReference>
<dbReference type="Pfam" id="PF25151">
    <property type="entry name" value="TPR_Trm732_C"/>
    <property type="match status" value="1"/>
</dbReference>
<evidence type="ECO:0000256" key="1">
    <source>
        <dbReference type="ARBA" id="ARBA00010409"/>
    </source>
</evidence>
<dbReference type="GO" id="GO:0005829">
    <property type="term" value="C:cytosol"/>
    <property type="evidence" value="ECO:0007669"/>
    <property type="project" value="TreeGrafter"/>
</dbReference>
<dbReference type="InterPro" id="IPR051954">
    <property type="entry name" value="tRNA_methyltransferase_THADA"/>
</dbReference>
<reference evidence="8 9" key="1">
    <citation type="journal article" date="2011" name="Cell">
        <title>Insight into structure and assembly of the nuclear pore complex by utilizing the genome of a eukaryotic thermophile.</title>
        <authorList>
            <person name="Amlacher S."/>
            <person name="Sarges P."/>
            <person name="Flemming D."/>
            <person name="van Noort V."/>
            <person name="Kunze R."/>
            <person name="Devos D.P."/>
            <person name="Arumugam M."/>
            <person name="Bork P."/>
            <person name="Hurt E."/>
        </authorList>
    </citation>
    <scope>NUCLEOTIDE SEQUENCE [LARGE SCALE GENOMIC DNA]</scope>
    <source>
        <strain evidence="9">DSM 1495 / CBS 144.50 / IMI 039719</strain>
    </source>
</reference>
<evidence type="ECO:0000256" key="4">
    <source>
        <dbReference type="SAM" id="MobiDB-lite"/>
    </source>
</evidence>
<evidence type="ECO:0000313" key="9">
    <source>
        <dbReference type="Proteomes" id="UP000008066"/>
    </source>
</evidence>
<feature type="coiled-coil region" evidence="3">
    <location>
        <begin position="601"/>
        <end position="635"/>
    </location>
</feature>
<evidence type="ECO:0000313" key="8">
    <source>
        <dbReference type="EMBL" id="EGS20613.1"/>
    </source>
</evidence>
<dbReference type="PANTHER" id="PTHR14387:SF0">
    <property type="entry name" value="DUF2428 DOMAIN-CONTAINING PROTEIN"/>
    <property type="match status" value="1"/>
</dbReference>
<dbReference type="KEGG" id="cthr:CTHT_0024470"/>
<keyword evidence="3" id="KW-0175">Coiled coil</keyword>
<gene>
    <name evidence="8" type="ORF">CTHT_0024470</name>
</gene>
<dbReference type="OrthoDB" id="73997at2759"/>
<evidence type="ECO:0000259" key="6">
    <source>
        <dbReference type="Pfam" id="PF25150"/>
    </source>
</evidence>
<evidence type="ECO:0000259" key="5">
    <source>
        <dbReference type="Pfam" id="PF10350"/>
    </source>
</evidence>
<feature type="domain" description="tRNA (32-2'-O)-methyltransferase regulator THADA-like C-terminal TPR repeats region" evidence="7">
    <location>
        <begin position="908"/>
        <end position="1059"/>
    </location>
</feature>
<organism evidence="9">
    <name type="scientific">Chaetomium thermophilum (strain DSM 1495 / CBS 144.50 / IMI 039719)</name>
    <name type="common">Thermochaetoides thermophila</name>
    <dbReference type="NCBI Taxonomy" id="759272"/>
    <lineage>
        <taxon>Eukaryota</taxon>
        <taxon>Fungi</taxon>
        <taxon>Dikarya</taxon>
        <taxon>Ascomycota</taxon>
        <taxon>Pezizomycotina</taxon>
        <taxon>Sordariomycetes</taxon>
        <taxon>Sordariomycetidae</taxon>
        <taxon>Sordariales</taxon>
        <taxon>Chaetomiaceae</taxon>
        <taxon>Thermochaetoides</taxon>
    </lineage>
</organism>
<dbReference type="GeneID" id="18256485"/>
<dbReference type="HOGENOM" id="CLU_001011_1_0_1"/>
<feature type="domain" description="DUF2428" evidence="5">
    <location>
        <begin position="669"/>
        <end position="906"/>
    </location>
</feature>
<keyword evidence="9" id="KW-1185">Reference proteome</keyword>
<comment type="similarity">
    <text evidence="1">Belongs to the THADA family.</text>
</comment>
<evidence type="ECO:0000256" key="3">
    <source>
        <dbReference type="SAM" id="Coils"/>
    </source>
</evidence>
<dbReference type="GO" id="GO:0030488">
    <property type="term" value="P:tRNA methylation"/>
    <property type="evidence" value="ECO:0007669"/>
    <property type="project" value="TreeGrafter"/>
</dbReference>
<sequence>MAAATLPASPPTPIGAKDNDYSENANTIAKWVLSHPEGERLQVAQQTYQTLLTSATQSRQFHGNGHACVKLCSFVQLCGKSSDQTVRRWAFSEAVAIELFAFYLEWYEADAHRALKQTLDVLADCIKGNPDPETGRKIKEHVLCTLVAIVAKKSARMLTKSGLQCLDQFLNKKVVGLKEVYEKFREVDPAVEGLSSLEVWRAWAFHLFSWMELTYVCPLAGKCLVHVFKELYKASKDADAPAELKGFTLEVWQEWLRDAMVQRPEVLEDIKVYVLTPIFKSGHEESLKLLEVFNTNSTLSSIDQEVSDQGLLLQLAALEVGKKHGLVEEPSDALFPSEPPSKTFLLPASTLNALLSHPSIPVRSSAFALLVSSQATTKPFSPAAISLLRKHLAPFHADYDAKVRNEVLGLTKNLVKRLKNIITVAQRSLASPRLTGTTMAKKFGPEVALKDSRDAKEVLDRHEEFLRWYLEFLKGELLPTASYQRHITGVRATLLLLRVGKHAGATDDTIDPDIAKAICEDQTWIRVLMDLFWDPFDDVREGTAAILGLLSPGEYGVAKGLDMRGLLREVVSRARELADRTGRADHGDGAARSQGLLCSWLGTKEERIAQLKGMLDIIEQKVDKAENDLGHAAIESPVHADFAAVSYVWQVLSKETYNDAQLETLRQQQLRILSYAQRIWRTVKHVLCDDSPEGHLPEEMEDIEGLDTKDLLSFSFRAVHESSNLLRLLIGTLRLPNKPGVPFPPLEVFRETGFLAFEQLASLRHRGAFSTVSYTFTTCCQLTQNLKSVFPKSDDLLWQWYQGALTCIKTQASTTRRSAGIPSLIGGILAANSSSPSFDEVFSTLEDIARKPVRIVETDGSNLPQVHALNSLRDIFRSSLLSKRAEAYLARTLHLAATSLKSEVWAIRNCGLLLLRSLIDCLLGTGESKATIESGWDGTSVRISYTKYQTLPGVMLNLLRSADTSLDSQSSSSSGAAEAVFPVLDIIRRAGPPEDLHDELKRCVEGYLGSKLWHVREIAARTLCSFMLQGDWVGEIERLFGEAKSNTNRLHGILLTARFVIERKKDVGVELKNDSNSITRFLTLLNTYAPLFPPSPDLYSAHLEILNLLARLGFLYLAPPSKFRSSSAGESALLQTQAALHALHTSASSNDLSFLRKMLLETLLPGNVNTAARVLDAIPEVWPTDKEGVRAALCELHLDICELCPQAPEIRALAVKNLAQIMGKMVQKDELAAVPSTEKLDRLWKRLAAEELNPALWGAFVEASGTIMAIVLLKGEIGQDDFGRRVRSWGDMLGGELDMRDPPPFDTRFAVSQALRSFFTLTSSTFAQSVPPKSYLPLFSTLYTALIDDDDDVRCEAAAATSALLNIPTGMSAPVAADALTAWLACKYSDSRPIATEEDDSLLRRAIYRLTGAQNTPADWVMVPAGEQLRAALNFDDSLFAAEEQNLFVDEVREARRWCAVLSQLFGSTAGAMTRIGHGYVSWLIAGLESLLDTICSYENGGDGPMGWTADQHVFAVCARVVLGAVTVVKVYDGFEGGDEKETEDVRKVRELLEEFVRVGKKGRVHGALLEMARV</sequence>
<dbReference type="InterPro" id="IPR056842">
    <property type="entry name" value="THADA-like_TPR_C"/>
</dbReference>
<dbReference type="InterPro" id="IPR019442">
    <property type="entry name" value="THADA/TRM732_DUF2428"/>
</dbReference>
<dbReference type="InterPro" id="IPR016024">
    <property type="entry name" value="ARM-type_fold"/>
</dbReference>
<evidence type="ECO:0000256" key="2">
    <source>
        <dbReference type="ARBA" id="ARBA00022694"/>
    </source>
</evidence>
<dbReference type="Proteomes" id="UP000008066">
    <property type="component" value="Unassembled WGS sequence"/>
</dbReference>
<dbReference type="eggNOG" id="KOG1810">
    <property type="taxonomic scope" value="Eukaryota"/>
</dbReference>
<name>G0S5E0_CHATD</name>
<dbReference type="InterPro" id="IPR056843">
    <property type="entry name" value="THADA-like_TPR"/>
</dbReference>
<feature type="region of interest" description="Disordered" evidence="4">
    <location>
        <begin position="1"/>
        <end position="20"/>
    </location>
</feature>
<protein>
    <submittedName>
        <fullName evidence="8">Uncharacterized protein</fullName>
    </submittedName>
</protein>
<dbReference type="PANTHER" id="PTHR14387">
    <property type="entry name" value="THADA/DEATH RECEPTOR INTERACTING PROTEIN"/>
    <property type="match status" value="1"/>
</dbReference>
<evidence type="ECO:0000259" key="7">
    <source>
        <dbReference type="Pfam" id="PF25151"/>
    </source>
</evidence>
<accession>G0S5E0</accession>
<dbReference type="EMBL" id="GL988041">
    <property type="protein sequence ID" value="EGS20613.1"/>
    <property type="molecule type" value="Genomic_DNA"/>
</dbReference>
<dbReference type="STRING" id="759272.G0S5E0"/>
<dbReference type="Pfam" id="PF26523">
    <property type="entry name" value="Trm732_C"/>
    <property type="match status" value="1"/>
</dbReference>
<dbReference type="OMA" id="LIMDPFD"/>
<keyword evidence="2" id="KW-0819">tRNA processing</keyword>
<dbReference type="SUPFAM" id="SSF48371">
    <property type="entry name" value="ARM repeat"/>
    <property type="match status" value="1"/>
</dbReference>
<dbReference type="RefSeq" id="XP_006692909.1">
    <property type="nucleotide sequence ID" value="XM_006692846.1"/>
</dbReference>
<dbReference type="Pfam" id="PF10350">
    <property type="entry name" value="DUF2428"/>
    <property type="match status" value="1"/>
</dbReference>
<proteinExistence type="inferred from homology"/>